<dbReference type="OrthoDB" id="287393at2759"/>
<proteinExistence type="predicted"/>
<evidence type="ECO:0000313" key="2">
    <source>
        <dbReference type="Proteomes" id="UP000660262"/>
    </source>
</evidence>
<dbReference type="EMBL" id="BNJQ01000014">
    <property type="protein sequence ID" value="GHP06788.1"/>
    <property type="molecule type" value="Genomic_DNA"/>
</dbReference>
<dbReference type="AlphaFoldDB" id="A0A830HIV0"/>
<evidence type="ECO:0008006" key="3">
    <source>
        <dbReference type="Google" id="ProtNLM"/>
    </source>
</evidence>
<sequence length="228" mass="25248">MYMSRVPPRLKPQRLRSLLESARLGNVKVTRLYLKPSSSLVSSSSSSSLKSSKVKSKSANKTFSEGWIELSRRRDARQLADLLNGQPMGGRRRAANYSDLWNLKYLKGFTWDQLSAEQAYKSRARESRIANEVANAKAERDAFAEAVRRGKAEKAMAERRAKNNNNNDNNKANKAAAAADARVLRTFSQRAAVGGDDDRFGGGKTTSKQTRTAVGGNVSKTLLARMFE</sequence>
<dbReference type="GO" id="GO:0000447">
    <property type="term" value="P:endonucleolytic cleavage in ITS1 to separate SSU-rRNA from 5.8S rRNA and LSU-rRNA from tricistronic rRNA transcript (SSU-rRNA, 5.8S rRNA, LSU-rRNA)"/>
    <property type="evidence" value="ECO:0007669"/>
    <property type="project" value="TreeGrafter"/>
</dbReference>
<dbReference type="PANTHER" id="PTHR12311:SF7">
    <property type="entry name" value="ACTIVATOR OF BASAL TRANSCRIPTION 1"/>
    <property type="match status" value="1"/>
</dbReference>
<dbReference type="GO" id="GO:0000480">
    <property type="term" value="P:endonucleolytic cleavage in 5'-ETS of tricistronic rRNA transcript (SSU-rRNA, 5.8S rRNA, LSU-rRNA)"/>
    <property type="evidence" value="ECO:0007669"/>
    <property type="project" value="TreeGrafter"/>
</dbReference>
<keyword evidence="2" id="KW-1185">Reference proteome</keyword>
<organism evidence="1 2">
    <name type="scientific">Pycnococcus provasolii</name>
    <dbReference type="NCBI Taxonomy" id="41880"/>
    <lineage>
        <taxon>Eukaryota</taxon>
        <taxon>Viridiplantae</taxon>
        <taxon>Chlorophyta</taxon>
        <taxon>Pseudoscourfieldiophyceae</taxon>
        <taxon>Pseudoscourfieldiales</taxon>
        <taxon>Pycnococcaceae</taxon>
        <taxon>Pycnococcus</taxon>
    </lineage>
</organism>
<dbReference type="GO" id="GO:0000472">
    <property type="term" value="P:endonucleolytic cleavage to generate mature 5'-end of SSU-rRNA from (SSU-rRNA, 5.8S rRNA, LSU-rRNA)"/>
    <property type="evidence" value="ECO:0007669"/>
    <property type="project" value="TreeGrafter"/>
</dbReference>
<protein>
    <recommendedName>
        <fullName evidence="3">RRM domain-containing protein</fullName>
    </recommendedName>
</protein>
<dbReference type="GO" id="GO:0003723">
    <property type="term" value="F:RNA binding"/>
    <property type="evidence" value="ECO:0007669"/>
    <property type="project" value="TreeGrafter"/>
</dbReference>
<gene>
    <name evidence="1" type="ORF">PPROV_000553200</name>
</gene>
<dbReference type="GO" id="GO:0005730">
    <property type="term" value="C:nucleolus"/>
    <property type="evidence" value="ECO:0007669"/>
    <property type="project" value="TreeGrafter"/>
</dbReference>
<reference evidence="1" key="1">
    <citation type="submission" date="2020-10" db="EMBL/GenBank/DDBJ databases">
        <title>Unveiling of a novel bifunctional photoreceptor, Dualchrome1, isolated from a cosmopolitan green alga.</title>
        <authorList>
            <person name="Suzuki S."/>
            <person name="Kawachi M."/>
        </authorList>
    </citation>
    <scope>NUCLEOTIDE SEQUENCE</scope>
    <source>
        <strain evidence="1">NIES 2893</strain>
    </source>
</reference>
<dbReference type="InterPro" id="IPR039119">
    <property type="entry name" value="ABT1/Esf2"/>
</dbReference>
<comment type="caution">
    <text evidence="1">The sequence shown here is derived from an EMBL/GenBank/DDBJ whole genome shotgun (WGS) entry which is preliminary data.</text>
</comment>
<dbReference type="PANTHER" id="PTHR12311">
    <property type="entry name" value="ACTIVATOR OF BASAL TRANSCRIPTION 1"/>
    <property type="match status" value="1"/>
</dbReference>
<evidence type="ECO:0000313" key="1">
    <source>
        <dbReference type="EMBL" id="GHP06788.1"/>
    </source>
</evidence>
<dbReference type="GO" id="GO:0034462">
    <property type="term" value="P:small-subunit processome assembly"/>
    <property type="evidence" value="ECO:0007669"/>
    <property type="project" value="TreeGrafter"/>
</dbReference>
<accession>A0A830HIV0</accession>
<dbReference type="Proteomes" id="UP000660262">
    <property type="component" value="Unassembled WGS sequence"/>
</dbReference>
<name>A0A830HIV0_9CHLO</name>